<evidence type="ECO:0000313" key="2">
    <source>
        <dbReference type="EMBL" id="MCW3476906.1"/>
    </source>
</evidence>
<dbReference type="RefSeq" id="WP_264715764.1">
    <property type="nucleotide sequence ID" value="NZ_JAPDNT010000026.1"/>
</dbReference>
<evidence type="ECO:0000313" key="3">
    <source>
        <dbReference type="Proteomes" id="UP001165679"/>
    </source>
</evidence>
<accession>A0AA41YQK5</accession>
<protein>
    <submittedName>
        <fullName evidence="2">Helix-turn-helix domain-containing protein</fullName>
    </submittedName>
</protein>
<gene>
    <name evidence="2" type="ORF">OL599_20265</name>
</gene>
<evidence type="ECO:0000259" key="1">
    <source>
        <dbReference type="Pfam" id="PF11972"/>
    </source>
</evidence>
<organism evidence="2 3">
    <name type="scientific">Limobrevibacterium gyesilva</name>
    <dbReference type="NCBI Taxonomy" id="2991712"/>
    <lineage>
        <taxon>Bacteria</taxon>
        <taxon>Pseudomonadati</taxon>
        <taxon>Pseudomonadota</taxon>
        <taxon>Alphaproteobacteria</taxon>
        <taxon>Acetobacterales</taxon>
        <taxon>Acetobacteraceae</taxon>
        <taxon>Limobrevibacterium</taxon>
    </lineage>
</organism>
<reference evidence="2" key="2">
    <citation type="submission" date="2022-10" db="EMBL/GenBank/DDBJ databases">
        <authorList>
            <person name="Trinh H.N."/>
        </authorList>
    </citation>
    <scope>NUCLEOTIDE SEQUENCE</scope>
    <source>
        <strain evidence="2">RN2-1</strain>
    </source>
</reference>
<dbReference type="Proteomes" id="UP001165679">
    <property type="component" value="Unassembled WGS sequence"/>
</dbReference>
<dbReference type="InterPro" id="IPR021068">
    <property type="entry name" value="HTH_DNA-bd"/>
</dbReference>
<dbReference type="AlphaFoldDB" id="A0AA41YQK5"/>
<reference evidence="2" key="1">
    <citation type="submission" date="2022-09" db="EMBL/GenBank/DDBJ databases">
        <title>Rhodovastum sp. nov. RN2-1 isolated from soil in Seongnam, South Korea.</title>
        <authorList>
            <person name="Le N.T."/>
        </authorList>
    </citation>
    <scope>NUCLEOTIDE SEQUENCE</scope>
    <source>
        <strain evidence="2">RN2-1</strain>
    </source>
</reference>
<sequence length="342" mass="36817">MNNEPDAIPRETGAEAWRTLLQPLARAQDALARLEATAAAVSPDVREGLRARLAYREAAGWLAHHGHWIHPVDLALRDAGLTGSYTAARLGARLPSVLPVTTRDAEAGEGEADVPEDQDVALALTVARLWRRLAELRTWQPLESAEALAAALAPLGGAAGSFAALQDLLATADLPPLLVAGIVVRDWSVGRAGQGERRDRLAAPGILVAACIWRAQDGRGDPGLPVWSAPVQRLHRLALQPRALWLPGFLDCVAEAAGLAARELARLRQAEARAATLERTARSRLPQAAALALRHPVISARLLADRLRISHRAGLDLTRQMVDARLIREATGRESWRAFVVV</sequence>
<dbReference type="Pfam" id="PF11972">
    <property type="entry name" value="HTH_13"/>
    <property type="match status" value="1"/>
</dbReference>
<proteinExistence type="predicted"/>
<keyword evidence="3" id="KW-1185">Reference proteome</keyword>
<dbReference type="EMBL" id="JAPDNT010000026">
    <property type="protein sequence ID" value="MCW3476906.1"/>
    <property type="molecule type" value="Genomic_DNA"/>
</dbReference>
<feature type="domain" description="HTH DNA binding" evidence="1">
    <location>
        <begin position="285"/>
        <end position="339"/>
    </location>
</feature>
<comment type="caution">
    <text evidence="2">The sequence shown here is derived from an EMBL/GenBank/DDBJ whole genome shotgun (WGS) entry which is preliminary data.</text>
</comment>
<name>A0AA41YQK5_9PROT</name>